<dbReference type="InterPro" id="IPR046690">
    <property type="entry name" value="DUF6560"/>
</dbReference>
<proteinExistence type="predicted"/>
<organism evidence="2 3">
    <name type="scientific">Fusicatenibacter saccharivorans</name>
    <dbReference type="NCBI Taxonomy" id="1150298"/>
    <lineage>
        <taxon>Bacteria</taxon>
        <taxon>Bacillati</taxon>
        <taxon>Bacillota</taxon>
        <taxon>Clostridia</taxon>
        <taxon>Lachnospirales</taxon>
        <taxon>Lachnospiraceae</taxon>
        <taxon>Fusicatenibacter</taxon>
    </lineage>
</organism>
<comment type="caution">
    <text evidence="2">The sequence shown here is derived from an EMBL/GenBank/DDBJ whole genome shotgun (WGS) entry which is preliminary data.</text>
</comment>
<protein>
    <submittedName>
        <fullName evidence="2">Uncharacterized protein</fullName>
    </submittedName>
</protein>
<dbReference type="Proteomes" id="UP000737612">
    <property type="component" value="Unassembled WGS sequence"/>
</dbReference>
<dbReference type="EMBL" id="JAFHBD010000033">
    <property type="protein sequence ID" value="MBN2953578.1"/>
    <property type="molecule type" value="Genomic_DNA"/>
</dbReference>
<keyword evidence="1" id="KW-0812">Transmembrane</keyword>
<keyword evidence="1" id="KW-1133">Transmembrane helix</keyword>
<name>A0A938ZDQ1_9FIRM</name>
<feature type="transmembrane region" description="Helical" evidence="1">
    <location>
        <begin position="12"/>
        <end position="29"/>
    </location>
</feature>
<feature type="transmembrane region" description="Helical" evidence="1">
    <location>
        <begin position="59"/>
        <end position="80"/>
    </location>
</feature>
<accession>A0A938ZDQ1</accession>
<evidence type="ECO:0000256" key="1">
    <source>
        <dbReference type="SAM" id="Phobius"/>
    </source>
</evidence>
<evidence type="ECO:0000313" key="2">
    <source>
        <dbReference type="EMBL" id="MBN2953578.1"/>
    </source>
</evidence>
<evidence type="ECO:0000313" key="3">
    <source>
        <dbReference type="Proteomes" id="UP000737612"/>
    </source>
</evidence>
<reference evidence="2" key="1">
    <citation type="submission" date="2021-02" db="EMBL/GenBank/DDBJ databases">
        <title>Metagenome-assembled genomes from human diarrheal sample B26.</title>
        <authorList>
            <person name="Ateba T.P."/>
            <person name="Alayande K.A."/>
            <person name="Mwanza M."/>
        </authorList>
    </citation>
    <scope>NUCLEOTIDE SEQUENCE</scope>
    <source>
        <strain evidence="2">06WH</strain>
    </source>
</reference>
<feature type="transmembrane region" description="Helical" evidence="1">
    <location>
        <begin position="86"/>
        <end position="106"/>
    </location>
</feature>
<sequence length="189" mass="22240">MNNFLRMCLNIITQIGPYLVVLLLLKYLVNLQQKRAKEREEEQKKGIIRTHYIIKTEKVLTMFFVLAVFLFGGATVASAIQQDDLLPPIVFSIFFIVSLIGSLNMIMWKLEVNGDEITWRSTFGRKRTFRFEDITYCEMKGNSIRVYVNGKKLFTIDSGVDDSEFMEDIERRRIPVKSYWANQHRKNRK</sequence>
<dbReference type="AlphaFoldDB" id="A0A938ZDQ1"/>
<dbReference type="Pfam" id="PF20197">
    <property type="entry name" value="DUF6560"/>
    <property type="match status" value="1"/>
</dbReference>
<gene>
    <name evidence="2" type="ORF">JTJ23_08250</name>
</gene>
<keyword evidence="1" id="KW-0472">Membrane</keyword>